<feature type="compositionally biased region" description="Basic and acidic residues" evidence="6">
    <location>
        <begin position="289"/>
        <end position="301"/>
    </location>
</feature>
<evidence type="ECO:0000256" key="7">
    <source>
        <dbReference type="SAM" id="Phobius"/>
    </source>
</evidence>
<dbReference type="GO" id="GO:0016020">
    <property type="term" value="C:membrane"/>
    <property type="evidence" value="ECO:0007669"/>
    <property type="project" value="UniProtKB-SubCell"/>
</dbReference>
<dbReference type="PANTHER" id="PTHR17920:SF22">
    <property type="entry name" value="DUF726 DOMAIN PROTEIN (AFU_ORTHOLOGUE AFUA_2G12860)"/>
    <property type="match status" value="1"/>
</dbReference>
<feature type="region of interest" description="Disordered" evidence="6">
    <location>
        <begin position="852"/>
        <end position="925"/>
    </location>
</feature>
<dbReference type="AlphaFoldDB" id="A0A9W9J2S1"/>
<dbReference type="InterPro" id="IPR049545">
    <property type="entry name" value="Gta3_dom"/>
</dbReference>
<dbReference type="Gene3D" id="3.40.50.1820">
    <property type="entry name" value="alpha/beta hydrolase"/>
    <property type="match status" value="1"/>
</dbReference>
<feature type="compositionally biased region" description="Basic and acidic residues" evidence="6">
    <location>
        <begin position="876"/>
        <end position="888"/>
    </location>
</feature>
<dbReference type="PANTHER" id="PTHR17920">
    <property type="entry name" value="TRANSMEMBRANE AND COILED-COIL DOMAIN-CONTAINING PROTEIN 4 TMCO4"/>
    <property type="match status" value="1"/>
</dbReference>
<feature type="transmembrane region" description="Helical" evidence="7">
    <location>
        <begin position="514"/>
        <end position="541"/>
    </location>
</feature>
<sequence>MTSIRTAARLSKSLRLGPPRLSMAFSRFYSSKKSDTTQIETILGAPNWSVRSLLPNPASKPPPSITPDQLHHLLRISALPQPANQEEEQSMLDILESQIHFVKEIQLVDTTGVAPLARIRDESPAAMQEEMIGIEKLREALAKEKVSGRRGKIQRIPGEKKIVRMEQPGMGMPSASPLSNNIDFCLFAPYKVANSFFNFYLASMFKSFKEKHGGFFESKQSNAPESDRGQDLSSILDRSQRADLTILVAEVVESMRVRVLELYEHTNPKDDSPNRSSPRPSPDADRDEDTPRLPPRPESKEAAGGSRSPRQGSTSKPLSPQAKVTALSAFEDWRDSVLLRVGSVVNNNDGDQSKKEGQEELQDASKSDDVPLDEDKDRMAKLQEIYHPVETPLAKLPKATRLLILHSLLLLMLSLEHYSAYSRVFMLNITSSLNIDINVLNQDEVSVARGLLQTALALSADQDTKEKPKKNDDMRKWKVGLASVAGAALIGLTGGLAAPLVAAGLGTVLGGLGLGATAAAGLLGTLAGSSVVVGGLFGAYGGRMTGRMMEKYAREVDDFAFIPIRGEPRRNVKEKESAEQDHRLRVTIGVTGWVKEESNFVVPWRVIGADSEVFGLRWEMEPLMNLGNAISALVTSAAWSVAGREVLARTVFSTIMSAVMLPLGLMKVAGVVDNPFSVAKARADKAGEVLADALINKAQGERPVTLIGYSLGCRLIYSCLHSLERRNAYGLVESVILMGSPTPSDTEDWRKIRSVVSGRVVNVFSENDSVLAFLYRTSSLQLGVAGLQPVEGVPGVENVDVSELISGHLRYQFLLGRILALIGLQDLDPSEIEREEAALASEDERLEKELLENEREAGVKDRESSAARDALNSEHGFGEDSRLQKKVEAQTQENMTSHRIQMLDLDDDDYSTPLKEDPSKHLHSK</sequence>
<reference evidence="9" key="2">
    <citation type="journal article" date="2023" name="IMA Fungus">
        <title>Comparative genomic study of the Penicillium genus elucidates a diverse pangenome and 15 lateral gene transfer events.</title>
        <authorList>
            <person name="Petersen C."/>
            <person name="Sorensen T."/>
            <person name="Nielsen M.R."/>
            <person name="Sondergaard T.E."/>
            <person name="Sorensen J.L."/>
            <person name="Fitzpatrick D.A."/>
            <person name="Frisvad J.C."/>
            <person name="Nielsen K.L."/>
        </authorList>
    </citation>
    <scope>NUCLEOTIDE SEQUENCE</scope>
    <source>
        <strain evidence="9">IBT 16849</strain>
    </source>
</reference>
<dbReference type="GO" id="GO:0072330">
    <property type="term" value="P:monocarboxylic acid biosynthetic process"/>
    <property type="evidence" value="ECO:0007669"/>
    <property type="project" value="UniProtKB-ARBA"/>
</dbReference>
<keyword evidence="3 7" id="KW-0812">Transmembrane</keyword>
<feature type="transmembrane region" description="Helical" evidence="7">
    <location>
        <begin position="402"/>
        <end position="421"/>
    </location>
</feature>
<feature type="compositionally biased region" description="Basic and acidic residues" evidence="6">
    <location>
        <begin position="852"/>
        <end position="866"/>
    </location>
</feature>
<keyword evidence="5 7" id="KW-0472">Membrane</keyword>
<feature type="compositionally biased region" description="Polar residues" evidence="6">
    <location>
        <begin position="308"/>
        <end position="318"/>
    </location>
</feature>
<protein>
    <recommendedName>
        <fullName evidence="8">Glutamyl-tRNA amidotransferase complex subunit Gta3 domain-containing protein</fullName>
    </recommendedName>
</protein>
<feature type="compositionally biased region" description="Basic and acidic residues" evidence="6">
    <location>
        <begin position="351"/>
        <end position="374"/>
    </location>
</feature>
<evidence type="ECO:0000256" key="2">
    <source>
        <dbReference type="ARBA" id="ARBA00009824"/>
    </source>
</evidence>
<evidence type="ECO:0000256" key="4">
    <source>
        <dbReference type="ARBA" id="ARBA00022989"/>
    </source>
</evidence>
<dbReference type="InterPro" id="IPR007941">
    <property type="entry name" value="DUF726"/>
</dbReference>
<reference evidence="9" key="1">
    <citation type="submission" date="2022-11" db="EMBL/GenBank/DDBJ databases">
        <authorList>
            <person name="Petersen C."/>
        </authorList>
    </citation>
    <scope>NUCLEOTIDE SEQUENCE</scope>
    <source>
        <strain evidence="9">IBT 16849</strain>
    </source>
</reference>
<dbReference type="Proteomes" id="UP001150879">
    <property type="component" value="Unassembled WGS sequence"/>
</dbReference>
<feature type="compositionally biased region" description="Basic and acidic residues" evidence="6">
    <location>
        <begin position="263"/>
        <end position="273"/>
    </location>
</feature>
<gene>
    <name evidence="9" type="ORF">N7472_008568</name>
</gene>
<feature type="compositionally biased region" description="Polar residues" evidence="6">
    <location>
        <begin position="889"/>
        <end position="899"/>
    </location>
</feature>
<evidence type="ECO:0000256" key="3">
    <source>
        <dbReference type="ARBA" id="ARBA00022692"/>
    </source>
</evidence>
<feature type="region of interest" description="Disordered" evidence="6">
    <location>
        <begin position="263"/>
        <end position="322"/>
    </location>
</feature>
<dbReference type="GO" id="GO:0017000">
    <property type="term" value="P:antibiotic biosynthetic process"/>
    <property type="evidence" value="ECO:0007669"/>
    <property type="project" value="UniProtKB-ARBA"/>
</dbReference>
<dbReference type="EMBL" id="JAPQKP010000005">
    <property type="protein sequence ID" value="KAJ5189554.1"/>
    <property type="molecule type" value="Genomic_DNA"/>
</dbReference>
<feature type="transmembrane region" description="Helical" evidence="7">
    <location>
        <begin position="479"/>
        <end position="502"/>
    </location>
</feature>
<evidence type="ECO:0000256" key="6">
    <source>
        <dbReference type="SAM" id="MobiDB-lite"/>
    </source>
</evidence>
<dbReference type="Pfam" id="PF05277">
    <property type="entry name" value="DUF726"/>
    <property type="match status" value="1"/>
</dbReference>
<feature type="domain" description="Glutamyl-tRNA amidotransferase complex subunit Gta3" evidence="8">
    <location>
        <begin position="59"/>
        <end position="116"/>
    </location>
</feature>
<evidence type="ECO:0000259" key="8">
    <source>
        <dbReference type="Pfam" id="PF20978"/>
    </source>
</evidence>
<feature type="region of interest" description="Disordered" evidence="6">
    <location>
        <begin position="345"/>
        <end position="374"/>
    </location>
</feature>
<accession>A0A9W9J2S1</accession>
<comment type="similarity">
    <text evidence="2">Belongs to the TMCO4 family.</text>
</comment>
<evidence type="ECO:0000313" key="10">
    <source>
        <dbReference type="Proteomes" id="UP001150879"/>
    </source>
</evidence>
<feature type="compositionally biased region" description="Basic and acidic residues" evidence="6">
    <location>
        <begin position="914"/>
        <end position="925"/>
    </location>
</feature>
<evidence type="ECO:0000256" key="5">
    <source>
        <dbReference type="ARBA" id="ARBA00023136"/>
    </source>
</evidence>
<dbReference type="SUPFAM" id="SSF53474">
    <property type="entry name" value="alpha/beta-Hydrolases"/>
    <property type="match status" value="1"/>
</dbReference>
<comment type="caution">
    <text evidence="9">The sequence shown here is derived from an EMBL/GenBank/DDBJ whole genome shotgun (WGS) entry which is preliminary data.</text>
</comment>
<organism evidence="9 10">
    <name type="scientific">Penicillium cf. griseofulvum</name>
    <dbReference type="NCBI Taxonomy" id="2972120"/>
    <lineage>
        <taxon>Eukaryota</taxon>
        <taxon>Fungi</taxon>
        <taxon>Dikarya</taxon>
        <taxon>Ascomycota</taxon>
        <taxon>Pezizomycotina</taxon>
        <taxon>Eurotiomycetes</taxon>
        <taxon>Eurotiomycetidae</taxon>
        <taxon>Eurotiales</taxon>
        <taxon>Aspergillaceae</taxon>
        <taxon>Penicillium</taxon>
    </lineage>
</organism>
<evidence type="ECO:0000256" key="1">
    <source>
        <dbReference type="ARBA" id="ARBA00004141"/>
    </source>
</evidence>
<name>A0A9W9J2S1_9EURO</name>
<evidence type="ECO:0000313" key="9">
    <source>
        <dbReference type="EMBL" id="KAJ5189554.1"/>
    </source>
</evidence>
<keyword evidence="10" id="KW-1185">Reference proteome</keyword>
<dbReference type="InterPro" id="IPR029058">
    <property type="entry name" value="AB_hydrolase_fold"/>
</dbReference>
<proteinExistence type="inferred from homology"/>
<dbReference type="Pfam" id="PF20978">
    <property type="entry name" value="Gta3"/>
    <property type="match status" value="1"/>
</dbReference>
<comment type="subcellular location">
    <subcellularLocation>
        <location evidence="1">Membrane</location>
        <topology evidence="1">Multi-pass membrane protein</topology>
    </subcellularLocation>
</comment>
<keyword evidence="4 7" id="KW-1133">Transmembrane helix</keyword>